<feature type="domain" description="Isochorismatase-like" evidence="2">
    <location>
        <begin position="32"/>
        <end position="205"/>
    </location>
</feature>
<dbReference type="PRINTS" id="PR01398">
    <property type="entry name" value="ISCHRISMTASE"/>
</dbReference>
<name>A0A2P8QF38_9ACTN</name>
<dbReference type="Gene3D" id="3.40.50.850">
    <property type="entry name" value="Isochorismatase-like"/>
    <property type="match status" value="1"/>
</dbReference>
<dbReference type="GO" id="GO:0008908">
    <property type="term" value="F:isochorismatase activity"/>
    <property type="evidence" value="ECO:0007669"/>
    <property type="project" value="InterPro"/>
</dbReference>
<dbReference type="PANTHER" id="PTHR43540:SF3">
    <property type="entry name" value="ENTEROBACTIN SYNTHASE COMPONENT B"/>
    <property type="match status" value="1"/>
</dbReference>
<dbReference type="InterPro" id="IPR016291">
    <property type="entry name" value="Isochorismatase"/>
</dbReference>
<reference evidence="3 4" key="1">
    <citation type="submission" date="2018-03" db="EMBL/GenBank/DDBJ databases">
        <title>Streptomyces dioscori sp. nov., a novel endophytic actinobacterium isolated from bulbil of Dioscorea bulbifera L.</title>
        <authorList>
            <person name="Zhikuan W."/>
        </authorList>
    </citation>
    <scope>NUCLEOTIDE SEQUENCE [LARGE SCALE GENOMIC DNA]</scope>
    <source>
        <strain evidence="3 4">A217</strain>
    </source>
</reference>
<dbReference type="Proteomes" id="UP000240429">
    <property type="component" value="Unassembled WGS sequence"/>
</dbReference>
<comment type="caution">
    <text evidence="3">The sequence shown here is derived from an EMBL/GenBank/DDBJ whole genome shotgun (WGS) entry which is preliminary data.</text>
</comment>
<dbReference type="Pfam" id="PF00857">
    <property type="entry name" value="Isochorismatase"/>
    <property type="match status" value="1"/>
</dbReference>
<evidence type="ECO:0000313" key="3">
    <source>
        <dbReference type="EMBL" id="PSM44808.1"/>
    </source>
</evidence>
<dbReference type="PIRSF" id="PIRSF001111">
    <property type="entry name" value="Isochorismatase"/>
    <property type="match status" value="1"/>
</dbReference>
<dbReference type="PANTHER" id="PTHR43540">
    <property type="entry name" value="PEROXYUREIDOACRYLATE/UREIDOACRYLATE AMIDOHYDROLASE-RELATED"/>
    <property type="match status" value="1"/>
</dbReference>
<organism evidence="3 4">
    <name type="scientific">Streptomyces dioscori</name>
    <dbReference type="NCBI Taxonomy" id="2109333"/>
    <lineage>
        <taxon>Bacteria</taxon>
        <taxon>Bacillati</taxon>
        <taxon>Actinomycetota</taxon>
        <taxon>Actinomycetes</taxon>
        <taxon>Kitasatosporales</taxon>
        <taxon>Streptomycetaceae</taxon>
        <taxon>Streptomyces</taxon>
        <taxon>Streptomyces aurantiacus group</taxon>
    </lineage>
</organism>
<dbReference type="AlphaFoldDB" id="A0A2P8QF38"/>
<gene>
    <name evidence="3" type="ORF">C6Y14_01390</name>
</gene>
<evidence type="ECO:0000259" key="2">
    <source>
        <dbReference type="Pfam" id="PF00857"/>
    </source>
</evidence>
<keyword evidence="4" id="KW-1185">Reference proteome</keyword>
<dbReference type="InterPro" id="IPR050272">
    <property type="entry name" value="Isochorismatase-like_hydrls"/>
</dbReference>
<dbReference type="SUPFAM" id="SSF52499">
    <property type="entry name" value="Isochorismatase-like hydrolases"/>
    <property type="match status" value="1"/>
</dbReference>
<dbReference type="OrthoDB" id="5794853at2"/>
<proteinExistence type="predicted"/>
<keyword evidence="1" id="KW-0378">Hydrolase</keyword>
<accession>A0A2P8QF38</accession>
<dbReference type="RefSeq" id="WP_107014564.1">
    <property type="nucleotide sequence ID" value="NZ_KZ679038.1"/>
</dbReference>
<dbReference type="EMBL" id="PYBJ01000001">
    <property type="protein sequence ID" value="PSM44808.1"/>
    <property type="molecule type" value="Genomic_DNA"/>
</dbReference>
<evidence type="ECO:0000313" key="4">
    <source>
        <dbReference type="Proteomes" id="UP000240429"/>
    </source>
</evidence>
<dbReference type="InterPro" id="IPR000868">
    <property type="entry name" value="Isochorismatase-like_dom"/>
</dbReference>
<evidence type="ECO:0000256" key="1">
    <source>
        <dbReference type="ARBA" id="ARBA00022801"/>
    </source>
</evidence>
<protein>
    <submittedName>
        <fullName evidence="3">Isochorismatase</fullName>
    </submittedName>
</protein>
<sequence length="237" mass="25495">MSIPAIPPYPMPTAAELPANQVDWRPDPGRAVLFLHDLQAYFLAPFDPDRSPYGELLAHIGALRERAVALGMPVVYSAQPGDMDREQRGLLHDLWGPGMSAREHDTAIVDALKPADGDLVLTKWRYSAFVRSELRDVLEKSGRDQLIVCGVYAHIGCLITAVDAFSSDIQPFLVADAVADFTAEHHRSALDYAVRCCAAVYSTAQLLSFLDAPTASGVPAAPAVPAVPAVPVVPQEG</sequence>
<dbReference type="InterPro" id="IPR036380">
    <property type="entry name" value="Isochorismatase-like_sf"/>
</dbReference>